<sequence>MVASLSLHEAGSCMKSLDEGRLPSAWKEAIVTPIYKAGFTCLRITYPCSIIYDSKHFSIH</sequence>
<dbReference type="Proteomes" id="UP000054324">
    <property type="component" value="Unassembled WGS sequence"/>
</dbReference>
<dbReference type="GeneID" id="20324155"/>
<organism evidence="1 2">
    <name type="scientific">Opisthorchis viverrini</name>
    <name type="common">Southeast Asian liver fluke</name>
    <dbReference type="NCBI Taxonomy" id="6198"/>
    <lineage>
        <taxon>Eukaryota</taxon>
        <taxon>Metazoa</taxon>
        <taxon>Spiralia</taxon>
        <taxon>Lophotrochozoa</taxon>
        <taxon>Platyhelminthes</taxon>
        <taxon>Trematoda</taxon>
        <taxon>Digenea</taxon>
        <taxon>Opisthorchiida</taxon>
        <taxon>Opisthorchiata</taxon>
        <taxon>Opisthorchiidae</taxon>
        <taxon>Opisthorchis</taxon>
    </lineage>
</organism>
<dbReference type="AlphaFoldDB" id="A0A074Z3X6"/>
<proteinExistence type="predicted"/>
<protein>
    <submittedName>
        <fullName evidence="1">Uncharacterized protein</fullName>
    </submittedName>
</protein>
<dbReference type="EMBL" id="KL596943">
    <property type="protein sequence ID" value="KER21748.1"/>
    <property type="molecule type" value="Genomic_DNA"/>
</dbReference>
<gene>
    <name evidence="1" type="ORF">T265_09987</name>
</gene>
<keyword evidence="2" id="KW-1185">Reference proteome</keyword>
<dbReference type="OrthoDB" id="445826at2759"/>
<reference evidence="1 2" key="1">
    <citation type="submission" date="2013-11" db="EMBL/GenBank/DDBJ databases">
        <title>Opisthorchis viverrini - life in the bile duct.</title>
        <authorList>
            <person name="Young N.D."/>
            <person name="Nagarajan N."/>
            <person name="Lin S.J."/>
            <person name="Korhonen P.K."/>
            <person name="Jex A.R."/>
            <person name="Hall R.S."/>
            <person name="Safavi-Hemami H."/>
            <person name="Kaewkong W."/>
            <person name="Bertrand D."/>
            <person name="Gao S."/>
            <person name="Seet Q."/>
            <person name="Wongkham S."/>
            <person name="Teh B.T."/>
            <person name="Wongkham C."/>
            <person name="Intapan P.M."/>
            <person name="Maleewong W."/>
            <person name="Yang X."/>
            <person name="Hu M."/>
            <person name="Wang Z."/>
            <person name="Hofmann A."/>
            <person name="Sternberg P.W."/>
            <person name="Tan P."/>
            <person name="Wang J."/>
            <person name="Gasser R.B."/>
        </authorList>
    </citation>
    <scope>NUCLEOTIDE SEQUENCE [LARGE SCALE GENOMIC DNA]</scope>
</reference>
<dbReference type="RefSeq" id="XP_009174488.1">
    <property type="nucleotide sequence ID" value="XM_009176224.1"/>
</dbReference>
<dbReference type="KEGG" id="ovi:T265_09987"/>
<evidence type="ECO:0000313" key="2">
    <source>
        <dbReference type="Proteomes" id="UP000054324"/>
    </source>
</evidence>
<evidence type="ECO:0000313" key="1">
    <source>
        <dbReference type="EMBL" id="KER21748.1"/>
    </source>
</evidence>
<name>A0A074Z3X6_OPIVI</name>
<accession>A0A074Z3X6</accession>
<dbReference type="CTD" id="20324155"/>